<dbReference type="AlphaFoldDB" id="A0AAN1CWY0"/>
<evidence type="ECO:0000313" key="3">
    <source>
        <dbReference type="Proteomes" id="UP000092741"/>
    </source>
</evidence>
<gene>
    <name evidence="2" type="ORF">BA890_15005</name>
</gene>
<name>A0AAN1CWY0_VIBNA</name>
<keyword evidence="1" id="KW-0812">Transmembrane</keyword>
<dbReference type="EMBL" id="CP016346">
    <property type="protein sequence ID" value="ANQ14074.1"/>
    <property type="molecule type" value="Genomic_DNA"/>
</dbReference>
<accession>A0AAN1CWY0</accession>
<reference evidence="2 3" key="1">
    <citation type="submission" date="2016-07" db="EMBL/GenBank/DDBJ databases">
        <title>Developing Vibrio natriegens as a novel, fast-growing host for biotechnology.</title>
        <authorList>
            <person name="Weinstock M.T."/>
            <person name="Hesek E.D."/>
            <person name="Wilson C.M."/>
            <person name="Gibson D.G."/>
        </authorList>
    </citation>
    <scope>NUCLEOTIDE SEQUENCE [LARGE SCALE GENOMIC DNA]</scope>
    <source>
        <strain evidence="2 3">ATCC 14048</strain>
    </source>
</reference>
<proteinExistence type="predicted"/>
<keyword evidence="1" id="KW-0472">Membrane</keyword>
<organism evidence="2 3">
    <name type="scientific">Vibrio natriegens NBRC 15636 = ATCC 14048 = DSM 759</name>
    <dbReference type="NCBI Taxonomy" id="1219067"/>
    <lineage>
        <taxon>Bacteria</taxon>
        <taxon>Pseudomonadati</taxon>
        <taxon>Pseudomonadota</taxon>
        <taxon>Gammaproteobacteria</taxon>
        <taxon>Vibrionales</taxon>
        <taxon>Vibrionaceae</taxon>
        <taxon>Vibrio</taxon>
    </lineage>
</organism>
<protein>
    <submittedName>
        <fullName evidence="2">Uncharacterized protein</fullName>
    </submittedName>
</protein>
<keyword evidence="1" id="KW-1133">Transmembrane helix</keyword>
<keyword evidence="3" id="KW-1185">Reference proteome</keyword>
<sequence>MSDFILRLWNNALTPWVYSTTIFILVVILLIKTQVPDFHFSTKPEFNRLNCGQVLGDDNFEQNINLPTFTILGYDLLARPILTNLCQEPKLMEDFGDIEYRWINVNDLSPQDIYQQKVDLMWSRDYFLAGLTPDYKHYYREIVSMPSYDIFWFSHEALPVDDIDSFFTTHRVGLLSNNFSRSAYQAPLEWLKSRQINIESVEIKYYPTRQAFRQALLEKEVDIVADSNHSPLLDQIPLLSQTLIVSNQSAGGWYLRSDLVETLPLALIKDKIMTVFTLKAKEHQL</sequence>
<evidence type="ECO:0000256" key="1">
    <source>
        <dbReference type="SAM" id="Phobius"/>
    </source>
</evidence>
<dbReference type="Proteomes" id="UP000092741">
    <property type="component" value="Chromosome 2"/>
</dbReference>
<evidence type="ECO:0000313" key="2">
    <source>
        <dbReference type="EMBL" id="ANQ14074.1"/>
    </source>
</evidence>
<feature type="transmembrane region" description="Helical" evidence="1">
    <location>
        <begin position="12"/>
        <end position="31"/>
    </location>
</feature>